<feature type="transmembrane region" description="Helical" evidence="7">
    <location>
        <begin position="38"/>
        <end position="61"/>
    </location>
</feature>
<dbReference type="PANTHER" id="PTHR19282">
    <property type="entry name" value="TETRASPANIN"/>
    <property type="match status" value="1"/>
</dbReference>
<keyword evidence="4 7" id="KW-1133">Transmembrane helix</keyword>
<dbReference type="InterPro" id="IPR018503">
    <property type="entry name" value="Tetraspanin_CS"/>
</dbReference>
<dbReference type="Proteomes" id="UP001374579">
    <property type="component" value="Unassembled WGS sequence"/>
</dbReference>
<feature type="transmembrane region" description="Helical" evidence="7">
    <location>
        <begin position="68"/>
        <end position="91"/>
    </location>
</feature>
<comment type="caution">
    <text evidence="7">Lacks conserved residue(s) required for the propagation of feature annotation.</text>
</comment>
<evidence type="ECO:0000256" key="4">
    <source>
        <dbReference type="ARBA" id="ARBA00022989"/>
    </source>
</evidence>
<comment type="caution">
    <text evidence="8">The sequence shown here is derived from an EMBL/GenBank/DDBJ whole genome shotgun (WGS) entry which is preliminary data.</text>
</comment>
<dbReference type="PIRSF" id="PIRSF002419">
    <property type="entry name" value="Tetraspanin"/>
    <property type="match status" value="1"/>
</dbReference>
<evidence type="ECO:0000256" key="1">
    <source>
        <dbReference type="ARBA" id="ARBA00004141"/>
    </source>
</evidence>
<dbReference type="AlphaFoldDB" id="A0AAN9B8Y2"/>
<dbReference type="InterPro" id="IPR008952">
    <property type="entry name" value="Tetraspanin_EC2_sf"/>
</dbReference>
<dbReference type="PRINTS" id="PR00259">
    <property type="entry name" value="TMFOUR"/>
</dbReference>
<dbReference type="InterPro" id="IPR000301">
    <property type="entry name" value="Tetraspanin_animals"/>
</dbReference>
<evidence type="ECO:0000313" key="9">
    <source>
        <dbReference type="Proteomes" id="UP001374579"/>
    </source>
</evidence>
<dbReference type="Pfam" id="PF00335">
    <property type="entry name" value="Tetraspanin"/>
    <property type="match status" value="1"/>
</dbReference>
<evidence type="ECO:0000256" key="5">
    <source>
        <dbReference type="ARBA" id="ARBA00023136"/>
    </source>
</evidence>
<name>A0AAN9B8Y2_9CAEN</name>
<evidence type="ECO:0000256" key="7">
    <source>
        <dbReference type="RuleBase" id="RU361218"/>
    </source>
</evidence>
<dbReference type="Gene3D" id="1.10.1450.10">
    <property type="entry name" value="Tetraspanin"/>
    <property type="match status" value="1"/>
</dbReference>
<comment type="similarity">
    <text evidence="2 7">Belongs to the tetraspanin (TM4SF) family.</text>
</comment>
<keyword evidence="5 7" id="KW-0472">Membrane</keyword>
<dbReference type="PROSITE" id="PS00421">
    <property type="entry name" value="TM4_1"/>
    <property type="match status" value="1"/>
</dbReference>
<dbReference type="SUPFAM" id="SSF48652">
    <property type="entry name" value="Tetraspanin"/>
    <property type="match status" value="1"/>
</dbReference>
<sequence length="205" mass="22628">MSWLLGCAILGVGIWLRVDPNMAKYVNQAEEINVFYTLAYVLMAIGVVIMVIGFLGCCGAIRESQCMLGAFFIMLFIIFTILLGFGIYAVVEKDTMKDAVGNMLDRAVRDYDSDSDSRKFMDNIQEEFGCCGSRNGAQDYKETVHVPDSCQPENRDEACDKRFFAWIAEHLTIVAGIAIAIAIVLILGMIFSMVLCCALRDGAVA</sequence>
<dbReference type="InterPro" id="IPR018499">
    <property type="entry name" value="Tetraspanin/Peripherin"/>
</dbReference>
<reference evidence="8 9" key="1">
    <citation type="submission" date="2024-02" db="EMBL/GenBank/DDBJ databases">
        <title>Chromosome-scale genome assembly of the rough periwinkle Littorina saxatilis.</title>
        <authorList>
            <person name="De Jode A."/>
            <person name="Faria R."/>
            <person name="Formenti G."/>
            <person name="Sims Y."/>
            <person name="Smith T.P."/>
            <person name="Tracey A."/>
            <person name="Wood J.M.D."/>
            <person name="Zagrodzka Z.B."/>
            <person name="Johannesson K."/>
            <person name="Butlin R.K."/>
            <person name="Leder E.H."/>
        </authorList>
    </citation>
    <scope>NUCLEOTIDE SEQUENCE [LARGE SCALE GENOMIC DNA]</scope>
    <source>
        <strain evidence="8">Snail1</strain>
        <tissue evidence="8">Muscle</tissue>
    </source>
</reference>
<proteinExistence type="inferred from homology"/>
<evidence type="ECO:0000256" key="6">
    <source>
        <dbReference type="PIRSR" id="PIRSR002419-1"/>
    </source>
</evidence>
<evidence type="ECO:0000256" key="3">
    <source>
        <dbReference type="ARBA" id="ARBA00022692"/>
    </source>
</evidence>
<dbReference type="CDD" id="cd03127">
    <property type="entry name" value="tetraspanin_LEL"/>
    <property type="match status" value="1"/>
</dbReference>
<feature type="transmembrane region" description="Helical" evidence="7">
    <location>
        <begin position="173"/>
        <end position="199"/>
    </location>
</feature>
<dbReference type="GO" id="GO:0005886">
    <property type="term" value="C:plasma membrane"/>
    <property type="evidence" value="ECO:0007669"/>
    <property type="project" value="TreeGrafter"/>
</dbReference>
<gene>
    <name evidence="8" type="ORF">V1264_003491</name>
</gene>
<evidence type="ECO:0000256" key="2">
    <source>
        <dbReference type="ARBA" id="ARBA00006840"/>
    </source>
</evidence>
<dbReference type="PANTHER" id="PTHR19282:SF551">
    <property type="entry name" value="RE08073P-RELATED"/>
    <property type="match status" value="1"/>
</dbReference>
<comment type="subcellular location">
    <subcellularLocation>
        <location evidence="1 7">Membrane</location>
        <topology evidence="1 7">Multi-pass membrane protein</topology>
    </subcellularLocation>
</comment>
<accession>A0AAN9B8Y2</accession>
<protein>
    <recommendedName>
        <fullName evidence="7">Tetraspanin</fullName>
    </recommendedName>
</protein>
<organism evidence="8 9">
    <name type="scientific">Littorina saxatilis</name>
    <dbReference type="NCBI Taxonomy" id="31220"/>
    <lineage>
        <taxon>Eukaryota</taxon>
        <taxon>Metazoa</taxon>
        <taxon>Spiralia</taxon>
        <taxon>Lophotrochozoa</taxon>
        <taxon>Mollusca</taxon>
        <taxon>Gastropoda</taxon>
        <taxon>Caenogastropoda</taxon>
        <taxon>Littorinimorpha</taxon>
        <taxon>Littorinoidea</taxon>
        <taxon>Littorinidae</taxon>
        <taxon>Littorina</taxon>
    </lineage>
</organism>
<feature type="disulfide bond" evidence="6">
    <location>
        <begin position="131"/>
        <end position="150"/>
    </location>
</feature>
<keyword evidence="3 7" id="KW-0812">Transmembrane</keyword>
<dbReference type="EMBL" id="JBAMIC010000012">
    <property type="protein sequence ID" value="KAK7099340.1"/>
    <property type="molecule type" value="Genomic_DNA"/>
</dbReference>
<evidence type="ECO:0000313" key="8">
    <source>
        <dbReference type="EMBL" id="KAK7099340.1"/>
    </source>
</evidence>
<keyword evidence="9" id="KW-1185">Reference proteome</keyword>
<keyword evidence="6" id="KW-1015">Disulfide bond</keyword>